<accession>A0ABU1S0C0</accession>
<proteinExistence type="predicted"/>
<comment type="caution">
    <text evidence="1">The sequence shown here is derived from an EMBL/GenBank/DDBJ whole genome shotgun (WGS) entry which is preliminary data.</text>
</comment>
<dbReference type="RefSeq" id="WP_310004884.1">
    <property type="nucleotide sequence ID" value="NZ_JAVDTX010000002.1"/>
</dbReference>
<dbReference type="EMBL" id="JAVDTX010000002">
    <property type="protein sequence ID" value="MDR6844480.1"/>
    <property type="molecule type" value="Genomic_DNA"/>
</dbReference>
<reference evidence="1 2" key="1">
    <citation type="submission" date="2023-07" db="EMBL/GenBank/DDBJ databases">
        <title>Sorghum-associated microbial communities from plants grown in Nebraska, USA.</title>
        <authorList>
            <person name="Schachtman D."/>
        </authorList>
    </citation>
    <scope>NUCLEOTIDE SEQUENCE [LARGE SCALE GENOMIC DNA]</scope>
    <source>
        <strain evidence="1 2">BE124</strain>
    </source>
</reference>
<sequence>MKKEVKILEVEHIDMDGRDVEIEMLDGNVVRIGKNVQDFYFKLLKLPVGYRCKILQLNIDELQNFIKEHTKYYNQKLISEFKKKWVWLIDSEVYDFSDKEINEEFFGVSLDKKQILGKLKRNSFDTTQVFKMLDFFKENDDIKEDYEE</sequence>
<evidence type="ECO:0008006" key="3">
    <source>
        <dbReference type="Google" id="ProtNLM"/>
    </source>
</evidence>
<gene>
    <name evidence="1" type="ORF">J2W95_001171</name>
</gene>
<name>A0ABU1S0C0_9FLAO</name>
<protein>
    <recommendedName>
        <fullName evidence="3">KTSC domain-containing protein</fullName>
    </recommendedName>
</protein>
<dbReference type="Proteomes" id="UP001261871">
    <property type="component" value="Unassembled WGS sequence"/>
</dbReference>
<organism evidence="1 2">
    <name type="scientific">Flavobacterium granuli</name>
    <dbReference type="NCBI Taxonomy" id="280093"/>
    <lineage>
        <taxon>Bacteria</taxon>
        <taxon>Pseudomonadati</taxon>
        <taxon>Bacteroidota</taxon>
        <taxon>Flavobacteriia</taxon>
        <taxon>Flavobacteriales</taxon>
        <taxon>Flavobacteriaceae</taxon>
        <taxon>Flavobacterium</taxon>
    </lineage>
</organism>
<evidence type="ECO:0000313" key="1">
    <source>
        <dbReference type="EMBL" id="MDR6844480.1"/>
    </source>
</evidence>
<evidence type="ECO:0000313" key="2">
    <source>
        <dbReference type="Proteomes" id="UP001261871"/>
    </source>
</evidence>
<keyword evidence="2" id="KW-1185">Reference proteome</keyword>